<name>A0A8S5TWM0_9CAUD</name>
<reference evidence="1" key="1">
    <citation type="journal article" date="2021" name="Proc. Natl. Acad. Sci. U.S.A.">
        <title>A Catalog of Tens of Thousands of Viruses from Human Metagenomes Reveals Hidden Associations with Chronic Diseases.</title>
        <authorList>
            <person name="Tisza M.J."/>
            <person name="Buck C.B."/>
        </authorList>
    </citation>
    <scope>NUCLEOTIDE SEQUENCE</scope>
    <source>
        <strain evidence="1">Ctcx61</strain>
    </source>
</reference>
<sequence>MGFDIQTIFDVSNELEYRLKKDKNIEIIREIVERIESAIDREVSRTGKMGTESVDITLSMTNEELEIFKDIDLFNDNEHYWWEIEDNKLHITYTEEV</sequence>
<protein>
    <submittedName>
        <fullName evidence="1">Uncharacterized protein</fullName>
    </submittedName>
</protein>
<organism evidence="1">
    <name type="scientific">Siphoviridae sp. ctcx61</name>
    <dbReference type="NCBI Taxonomy" id="2825575"/>
    <lineage>
        <taxon>Viruses</taxon>
        <taxon>Duplodnaviria</taxon>
        <taxon>Heunggongvirae</taxon>
        <taxon>Uroviricota</taxon>
        <taxon>Caudoviricetes</taxon>
    </lineage>
</organism>
<evidence type="ECO:0000313" key="1">
    <source>
        <dbReference type="EMBL" id="DAF86606.1"/>
    </source>
</evidence>
<proteinExistence type="predicted"/>
<accession>A0A8S5TWM0</accession>
<dbReference type="EMBL" id="BK015949">
    <property type="protein sequence ID" value="DAF86606.1"/>
    <property type="molecule type" value="Genomic_DNA"/>
</dbReference>